<proteinExistence type="predicted"/>
<keyword evidence="1" id="KW-0472">Membrane</keyword>
<keyword evidence="1" id="KW-0812">Transmembrane</keyword>
<comment type="caution">
    <text evidence="2">The sequence shown here is derived from an EMBL/GenBank/DDBJ whole genome shotgun (WGS) entry which is preliminary data.</text>
</comment>
<dbReference type="Proteomes" id="UP000031561">
    <property type="component" value="Unassembled WGS sequence"/>
</dbReference>
<name>A0ABD4SZN2_9CYAN</name>
<sequence length="498" mass="54783">MVAAPPAQKKKGSTTLLFWGLVAFLLYGNGKALLQVARPTALGCLLIGVACMYPFYLWCDNKVKGIPVFPFFALTYLWTFCLPLLSENPNVLKYPPLAHLQAALSTVLFLASGTAVWYPMVQGKKMSGPRRPLFSLKPDAADNFFIAMTGVGALLNMYIMGGWKGIPDNLFTTVRGVVLGLSFLGIFVVAYRSGEGSISPQKQRIFFLCLVLNIISAAATLILKTALTLFMLSIVAYLIGGRKLPVLPLLLGLVLLLPLHYGKHEMRALYMAPGSPPTVVQPWEYPAWFQEWGTHALDNLNPKPKPRWAPEEEEKESFVERSSVIHMLLMAQEKIPDSFPHLNGATYVILPGMIVPRALNPNKLRTHEGTHMLNVHVKRQTYEDTLRTTIAWGLLPEAYANFGVPGCVFVGGLLGAFYGYVTRIGIGKPAFSFQTLFCILVMSMALASTEWTAGVYVASLFQSSVPIVGIRLVFMKRQKTPPRLRPVPPVALPGGAES</sequence>
<accession>A0ABD4SZN2</accession>
<feature type="transmembrane region" description="Helical" evidence="1">
    <location>
        <begin position="244"/>
        <end position="261"/>
    </location>
</feature>
<keyword evidence="1" id="KW-1133">Transmembrane helix</keyword>
<feature type="transmembrane region" description="Helical" evidence="1">
    <location>
        <begin position="173"/>
        <end position="193"/>
    </location>
</feature>
<reference evidence="2 3" key="1">
    <citation type="journal article" date="2015" name="Genome Announc.">
        <title>Draft Genome Sequence of Filamentous Marine Cyanobacterium Lyngbya confervoides Strain BDU141951.</title>
        <authorList>
            <person name="Chandrababunaidu M.M."/>
            <person name="Sen D."/>
            <person name="Tripathy S."/>
        </authorList>
    </citation>
    <scope>NUCLEOTIDE SEQUENCE [LARGE SCALE GENOMIC DNA]</scope>
    <source>
        <strain evidence="2 3">BDU141951</strain>
    </source>
</reference>
<dbReference type="RefSeq" id="WP_166279701.1">
    <property type="nucleotide sequence ID" value="NZ_JTHE03000019.1"/>
</dbReference>
<feature type="transmembrane region" description="Helical" evidence="1">
    <location>
        <begin position="97"/>
        <end position="119"/>
    </location>
</feature>
<keyword evidence="3" id="KW-1185">Reference proteome</keyword>
<dbReference type="EMBL" id="JTHE03000019">
    <property type="protein sequence ID" value="MCM1981749.1"/>
    <property type="molecule type" value="Genomic_DNA"/>
</dbReference>
<feature type="transmembrane region" description="Helical" evidence="1">
    <location>
        <begin position="40"/>
        <end position="59"/>
    </location>
</feature>
<dbReference type="AlphaFoldDB" id="A0ABD4SZN2"/>
<evidence type="ECO:0000256" key="1">
    <source>
        <dbReference type="SAM" id="Phobius"/>
    </source>
</evidence>
<evidence type="ECO:0000313" key="2">
    <source>
        <dbReference type="EMBL" id="MCM1981749.1"/>
    </source>
</evidence>
<feature type="transmembrane region" description="Helical" evidence="1">
    <location>
        <begin position="402"/>
        <end position="421"/>
    </location>
</feature>
<feature type="transmembrane region" description="Helical" evidence="1">
    <location>
        <begin position="140"/>
        <end position="161"/>
    </location>
</feature>
<evidence type="ECO:0000313" key="3">
    <source>
        <dbReference type="Proteomes" id="UP000031561"/>
    </source>
</evidence>
<feature type="transmembrane region" description="Helical" evidence="1">
    <location>
        <begin position="66"/>
        <end position="85"/>
    </location>
</feature>
<gene>
    <name evidence="2" type="ORF">QQ91_0002735</name>
</gene>
<feature type="transmembrane region" description="Helical" evidence="1">
    <location>
        <begin position="453"/>
        <end position="474"/>
    </location>
</feature>
<feature type="transmembrane region" description="Helical" evidence="1">
    <location>
        <begin position="205"/>
        <end position="238"/>
    </location>
</feature>
<protein>
    <submittedName>
        <fullName evidence="2">Uncharacterized protein</fullName>
    </submittedName>
</protein>
<organism evidence="2 3">
    <name type="scientific">Lyngbya confervoides BDU141951</name>
    <dbReference type="NCBI Taxonomy" id="1574623"/>
    <lineage>
        <taxon>Bacteria</taxon>
        <taxon>Bacillati</taxon>
        <taxon>Cyanobacteriota</taxon>
        <taxon>Cyanophyceae</taxon>
        <taxon>Oscillatoriophycideae</taxon>
        <taxon>Oscillatoriales</taxon>
        <taxon>Microcoleaceae</taxon>
        <taxon>Lyngbya</taxon>
    </lineage>
</organism>